<dbReference type="PIRSF" id="PIRSF000390">
    <property type="entry name" value="PLP_StrS"/>
    <property type="match status" value="1"/>
</dbReference>
<gene>
    <name evidence="4" type="primary">wbpE</name>
    <name evidence="4" type="ORF">DYBT9275_02299</name>
</gene>
<dbReference type="RefSeq" id="WP_229252738.1">
    <property type="nucleotide sequence ID" value="NZ_CAJRAF010000002.1"/>
</dbReference>
<dbReference type="Gene3D" id="3.40.640.10">
    <property type="entry name" value="Type I PLP-dependent aspartate aminotransferase-like (Major domain)"/>
    <property type="match status" value="1"/>
</dbReference>
<dbReference type="CDD" id="cd00616">
    <property type="entry name" value="AHBA_syn"/>
    <property type="match status" value="1"/>
</dbReference>
<evidence type="ECO:0000313" key="4">
    <source>
        <dbReference type="EMBL" id="CAG4999762.1"/>
    </source>
</evidence>
<dbReference type="GO" id="GO:0008483">
    <property type="term" value="F:transaminase activity"/>
    <property type="evidence" value="ECO:0007669"/>
    <property type="project" value="UniProtKB-KW"/>
</dbReference>
<dbReference type="PANTHER" id="PTHR30244:SF42">
    <property type="entry name" value="UDP-2-ACETAMIDO-2-DEOXY-3-OXO-D-GLUCURONATE AMINOTRANSFERASE"/>
    <property type="match status" value="1"/>
</dbReference>
<keyword evidence="2 3" id="KW-0663">Pyridoxal phosphate</keyword>
<organism evidence="4 5">
    <name type="scientific">Dyadobacter helix</name>
    <dbReference type="NCBI Taxonomy" id="2822344"/>
    <lineage>
        <taxon>Bacteria</taxon>
        <taxon>Pseudomonadati</taxon>
        <taxon>Bacteroidota</taxon>
        <taxon>Cytophagia</taxon>
        <taxon>Cytophagales</taxon>
        <taxon>Spirosomataceae</taxon>
        <taxon>Dyadobacter</taxon>
    </lineage>
</organism>
<sequence>MNLAPLIDDTIQMVDLTGQYQRIKPEIDAAIQDCIDQAIFIKGGKVTQFENQLAQYLDIEQVISCGNGTDAIQLAFMALGLKPGDEVIVPAFTYAAAAEVIALLGLVPVLVDVDPLTFNMTAASVEGAITPKTRAVVPVHLFGQCADMENILNLCSSRELYIIEDNAQSLGAQYTFKAGKVVSAGGLGHLGITSFFPSKNLGCFGDGGAVYTNHPALGARVRMIANHGQEVKYRHDVIGINSRLDTIQAVILLEKLKFLNSYINARQQAASWYDAAFQDVAEIEIPGRTSYSTHVFHQYTLKVPAHQRDGLKAFLQQRNIPSMVYYPISLARQKAYQGVSRVVGDLNVTEELCQQVLSLPMHTELKPLQLEFITDSVRTFFEMAR</sequence>
<dbReference type="Pfam" id="PF01041">
    <property type="entry name" value="DegT_DnrJ_EryC1"/>
    <property type="match status" value="1"/>
</dbReference>
<dbReference type="InterPro" id="IPR000653">
    <property type="entry name" value="DegT/StrS_aminotransferase"/>
</dbReference>
<dbReference type="EC" id="2.6.1.98" evidence="4"/>
<dbReference type="InterPro" id="IPR015424">
    <property type="entry name" value="PyrdxlP-dep_Trfase"/>
</dbReference>
<evidence type="ECO:0000256" key="3">
    <source>
        <dbReference type="RuleBase" id="RU004508"/>
    </source>
</evidence>
<protein>
    <submittedName>
        <fullName evidence="4">UDP-2-acetamido-2-deoxy-3-oxo-D-glucuronate aminotransferase</fullName>
        <ecNumber evidence="4">2.6.1.98</ecNumber>
    </submittedName>
</protein>
<reference evidence="4" key="1">
    <citation type="submission" date="2021-04" db="EMBL/GenBank/DDBJ databases">
        <authorList>
            <person name="Rodrigo-Torres L."/>
            <person name="Arahal R. D."/>
            <person name="Lucena T."/>
        </authorList>
    </citation>
    <scope>NUCLEOTIDE SEQUENCE</scope>
    <source>
        <strain evidence="4">CECT 9275</strain>
    </source>
</reference>
<dbReference type="Proteomes" id="UP000680038">
    <property type="component" value="Unassembled WGS sequence"/>
</dbReference>
<dbReference type="PANTHER" id="PTHR30244">
    <property type="entry name" value="TRANSAMINASE"/>
    <property type="match status" value="1"/>
</dbReference>
<dbReference type="Gene3D" id="3.90.1150.10">
    <property type="entry name" value="Aspartate Aminotransferase, domain 1"/>
    <property type="match status" value="1"/>
</dbReference>
<feature type="active site" description="Proton acceptor" evidence="1">
    <location>
        <position position="199"/>
    </location>
</feature>
<dbReference type="InterPro" id="IPR015421">
    <property type="entry name" value="PyrdxlP-dep_Trfase_major"/>
</dbReference>
<keyword evidence="5" id="KW-1185">Reference proteome</keyword>
<accession>A0A916NLA2</accession>
<keyword evidence="4" id="KW-0808">Transferase</keyword>
<keyword evidence="4" id="KW-0032">Aminotransferase</keyword>
<proteinExistence type="inferred from homology"/>
<evidence type="ECO:0000256" key="1">
    <source>
        <dbReference type="PIRSR" id="PIRSR000390-1"/>
    </source>
</evidence>
<dbReference type="AlphaFoldDB" id="A0A916NLA2"/>
<dbReference type="GO" id="GO:0030170">
    <property type="term" value="F:pyridoxal phosphate binding"/>
    <property type="evidence" value="ECO:0007669"/>
    <property type="project" value="TreeGrafter"/>
</dbReference>
<feature type="modified residue" description="N6-(pyridoxal phosphate)lysine" evidence="2">
    <location>
        <position position="199"/>
    </location>
</feature>
<dbReference type="EMBL" id="CAJRAF010000002">
    <property type="protein sequence ID" value="CAG4999762.1"/>
    <property type="molecule type" value="Genomic_DNA"/>
</dbReference>
<dbReference type="SUPFAM" id="SSF53383">
    <property type="entry name" value="PLP-dependent transferases"/>
    <property type="match status" value="1"/>
</dbReference>
<evidence type="ECO:0000313" key="5">
    <source>
        <dbReference type="Proteomes" id="UP000680038"/>
    </source>
</evidence>
<dbReference type="GO" id="GO:0000271">
    <property type="term" value="P:polysaccharide biosynthetic process"/>
    <property type="evidence" value="ECO:0007669"/>
    <property type="project" value="TreeGrafter"/>
</dbReference>
<comment type="similarity">
    <text evidence="3">Belongs to the DegT/DnrJ/EryC1 family.</text>
</comment>
<comment type="caution">
    <text evidence="4">The sequence shown here is derived from an EMBL/GenBank/DDBJ whole genome shotgun (WGS) entry which is preliminary data.</text>
</comment>
<evidence type="ECO:0000256" key="2">
    <source>
        <dbReference type="PIRSR" id="PIRSR000390-2"/>
    </source>
</evidence>
<name>A0A916NLA2_9BACT</name>
<dbReference type="InterPro" id="IPR015422">
    <property type="entry name" value="PyrdxlP-dep_Trfase_small"/>
</dbReference>